<keyword evidence="5" id="KW-1185">Reference proteome</keyword>
<reference evidence="4" key="1">
    <citation type="submission" date="2020-01" db="EMBL/GenBank/DDBJ databases">
        <authorList>
            <person name="Mishra B."/>
        </authorList>
    </citation>
    <scope>NUCLEOTIDE SEQUENCE [LARGE SCALE GENOMIC DNA]</scope>
</reference>
<feature type="domain" description="Retrotransposon Copia-like N-terminal" evidence="3">
    <location>
        <begin position="40"/>
        <end position="81"/>
    </location>
</feature>
<accession>A0A6D2L4Z0</accession>
<evidence type="ECO:0000256" key="1">
    <source>
        <dbReference type="SAM" id="MobiDB-lite"/>
    </source>
</evidence>
<evidence type="ECO:0000259" key="3">
    <source>
        <dbReference type="Pfam" id="PF14244"/>
    </source>
</evidence>
<organism evidence="4 5">
    <name type="scientific">Microthlaspi erraticum</name>
    <dbReference type="NCBI Taxonomy" id="1685480"/>
    <lineage>
        <taxon>Eukaryota</taxon>
        <taxon>Viridiplantae</taxon>
        <taxon>Streptophyta</taxon>
        <taxon>Embryophyta</taxon>
        <taxon>Tracheophyta</taxon>
        <taxon>Spermatophyta</taxon>
        <taxon>Magnoliopsida</taxon>
        <taxon>eudicotyledons</taxon>
        <taxon>Gunneridae</taxon>
        <taxon>Pentapetalae</taxon>
        <taxon>rosids</taxon>
        <taxon>malvids</taxon>
        <taxon>Brassicales</taxon>
        <taxon>Brassicaceae</taxon>
        <taxon>Coluteocarpeae</taxon>
        <taxon>Microthlaspi</taxon>
    </lineage>
</organism>
<dbReference type="Pfam" id="PF13976">
    <property type="entry name" value="gag_pre-integrs"/>
    <property type="match status" value="1"/>
</dbReference>
<feature type="region of interest" description="Disordered" evidence="1">
    <location>
        <begin position="269"/>
        <end position="307"/>
    </location>
</feature>
<dbReference type="InterPro" id="IPR029472">
    <property type="entry name" value="Copia-like_N"/>
</dbReference>
<dbReference type="InterPro" id="IPR036397">
    <property type="entry name" value="RNaseH_sf"/>
</dbReference>
<dbReference type="EMBL" id="CACVBM020001784">
    <property type="protein sequence ID" value="CAA7059555.1"/>
    <property type="molecule type" value="Genomic_DNA"/>
</dbReference>
<dbReference type="InterPro" id="IPR012337">
    <property type="entry name" value="RNaseH-like_sf"/>
</dbReference>
<evidence type="ECO:0000313" key="4">
    <source>
        <dbReference type="EMBL" id="CAA7059555.1"/>
    </source>
</evidence>
<dbReference type="SUPFAM" id="SSF53098">
    <property type="entry name" value="Ribonuclease H-like"/>
    <property type="match status" value="1"/>
</dbReference>
<dbReference type="PANTHER" id="PTHR34222:SF28">
    <property type="entry name" value="CCHC-TYPE DOMAIN-CONTAINING PROTEIN"/>
    <property type="match status" value="1"/>
</dbReference>
<dbReference type="OrthoDB" id="1432733at2759"/>
<protein>
    <recommendedName>
        <fullName evidence="6">GAG-pre-integrase domain-containing protein</fullName>
    </recommendedName>
</protein>
<gene>
    <name evidence="4" type="ORF">MERR_LOCUS46791</name>
</gene>
<comment type="caution">
    <text evidence="4">The sequence shown here is derived from an EMBL/GenBank/DDBJ whole genome shotgun (WGS) entry which is preliminary data.</text>
</comment>
<proteinExistence type="predicted"/>
<evidence type="ECO:0008006" key="6">
    <source>
        <dbReference type="Google" id="ProtNLM"/>
    </source>
</evidence>
<name>A0A6D2L4Z0_9BRAS</name>
<dbReference type="Proteomes" id="UP000467841">
    <property type="component" value="Unassembled WGS sequence"/>
</dbReference>
<dbReference type="Pfam" id="PF14244">
    <property type="entry name" value="Retrotran_gag_3"/>
    <property type="match status" value="1"/>
</dbReference>
<evidence type="ECO:0000313" key="5">
    <source>
        <dbReference type="Proteomes" id="UP000467841"/>
    </source>
</evidence>
<dbReference type="AlphaFoldDB" id="A0A6D2L4Z0"/>
<dbReference type="PANTHER" id="PTHR34222">
    <property type="entry name" value="GAG_PRE-INTEGRS DOMAIN-CONTAINING PROTEIN"/>
    <property type="match status" value="1"/>
</dbReference>
<sequence length="568" mass="62644">MFITDAAVTQALAAAQATAAAQSSIAAQNNFTTNPYQLNASDNPGSLISSVILKEDNYSEWAIELQNSLQAKQKLGFIDASTLWKSLQARFFIGNGVCKQVLKDEIALCKQNGQSVLEYYGRLTKLWKELQNYRTTQVCRCEAASAIAKEREEDQVHQFLFGLDLPCFSQLRSTITGEDPLPSLNQVYSCTIREEQNLNIARANETPKPDAIGFDAKGDSSARVAAVSGSRFRDRSTLTCTHCNRQGHEVSKCFNLHGYPDWYYELNKGSTQPSRSDPKDSAGRGAVQRGGRPPATRGRGRGRANNARVVPDQSQDEIAHLISLLQAQRPNTTSEKLSDVIDILPSAVKFPDGTGSRATKRGTLALSSDYLLPDVLFVPDFDCTLISKSKLLKQTGCIAIFTDTLCILQDCFTRTLIGAGEEREGVYYFTGVLACHVNKVSKDVGSSGALWHRRLGHPSASVLISLPNCDRSLSVLEEIKSCDICFRATQTREIFNDSINKASDCFSLVHCDVWGPYRTPSSCGAVYFLTLVDDFSRSVWTFLMSEKSEVAKLIRILVPWLKNNLANP</sequence>
<dbReference type="InterPro" id="IPR025724">
    <property type="entry name" value="GAG-pre-integrase_dom"/>
</dbReference>
<dbReference type="Gene3D" id="3.30.420.10">
    <property type="entry name" value="Ribonuclease H-like superfamily/Ribonuclease H"/>
    <property type="match status" value="1"/>
</dbReference>
<feature type="compositionally biased region" description="Low complexity" evidence="1">
    <location>
        <begin position="289"/>
        <end position="307"/>
    </location>
</feature>
<evidence type="ECO:0000259" key="2">
    <source>
        <dbReference type="Pfam" id="PF13976"/>
    </source>
</evidence>
<dbReference type="GO" id="GO:0003676">
    <property type="term" value="F:nucleic acid binding"/>
    <property type="evidence" value="ECO:0007669"/>
    <property type="project" value="InterPro"/>
</dbReference>
<feature type="domain" description="GAG-pre-integrase" evidence="2">
    <location>
        <begin position="425"/>
        <end position="488"/>
    </location>
</feature>